<dbReference type="RefSeq" id="WP_397092380.1">
    <property type="nucleotide sequence ID" value="NZ_JBITGY010000028.1"/>
</dbReference>
<feature type="chain" id="PRO_5045341303" description="Ig-like domain-containing protein" evidence="1">
    <location>
        <begin position="27"/>
        <end position="175"/>
    </location>
</feature>
<accession>A0ABW7ZCP2</accession>
<keyword evidence="1" id="KW-0732">Signal</keyword>
<reference evidence="2 3" key="1">
    <citation type="submission" date="2024-10" db="EMBL/GenBank/DDBJ databases">
        <title>The Natural Products Discovery Center: Release of the First 8490 Sequenced Strains for Exploring Actinobacteria Biosynthetic Diversity.</title>
        <authorList>
            <person name="Kalkreuter E."/>
            <person name="Kautsar S.A."/>
            <person name="Yang D."/>
            <person name="Bader C.D."/>
            <person name="Teijaro C.N."/>
            <person name="Fluegel L."/>
            <person name="Davis C.M."/>
            <person name="Simpson J.R."/>
            <person name="Lauterbach L."/>
            <person name="Steele A.D."/>
            <person name="Gui C."/>
            <person name="Meng S."/>
            <person name="Li G."/>
            <person name="Viehrig K."/>
            <person name="Ye F."/>
            <person name="Su P."/>
            <person name="Kiefer A.F."/>
            <person name="Nichols A."/>
            <person name="Cepeda A.J."/>
            <person name="Yan W."/>
            <person name="Fan B."/>
            <person name="Jiang Y."/>
            <person name="Adhikari A."/>
            <person name="Zheng C.-J."/>
            <person name="Schuster L."/>
            <person name="Cowan T.M."/>
            <person name="Smanski M.J."/>
            <person name="Chevrette M.G."/>
            <person name="De Carvalho L.P.S."/>
            <person name="Shen B."/>
        </authorList>
    </citation>
    <scope>NUCLEOTIDE SEQUENCE [LARGE SCALE GENOMIC DNA]</scope>
    <source>
        <strain evidence="2 3">NPDC050545</strain>
    </source>
</reference>
<dbReference type="PROSITE" id="PS51257">
    <property type="entry name" value="PROKAR_LIPOPROTEIN"/>
    <property type="match status" value="1"/>
</dbReference>
<dbReference type="Proteomes" id="UP001612741">
    <property type="component" value="Unassembled WGS sequence"/>
</dbReference>
<gene>
    <name evidence="2" type="ORF">ACIBG2_51745</name>
</gene>
<keyword evidence="3" id="KW-1185">Reference proteome</keyword>
<evidence type="ECO:0008006" key="4">
    <source>
        <dbReference type="Google" id="ProtNLM"/>
    </source>
</evidence>
<organism evidence="2 3">
    <name type="scientific">Nonomuraea typhae</name>
    <dbReference type="NCBI Taxonomy" id="2603600"/>
    <lineage>
        <taxon>Bacteria</taxon>
        <taxon>Bacillati</taxon>
        <taxon>Actinomycetota</taxon>
        <taxon>Actinomycetes</taxon>
        <taxon>Streptosporangiales</taxon>
        <taxon>Streptosporangiaceae</taxon>
        <taxon>Nonomuraea</taxon>
    </lineage>
</organism>
<feature type="signal peptide" evidence="1">
    <location>
        <begin position="1"/>
        <end position="26"/>
    </location>
</feature>
<protein>
    <recommendedName>
        <fullName evidence="4">Ig-like domain-containing protein</fullName>
    </recommendedName>
</protein>
<evidence type="ECO:0000313" key="2">
    <source>
        <dbReference type="EMBL" id="MFI6505927.1"/>
    </source>
</evidence>
<name>A0ABW7ZCP2_9ACTN</name>
<comment type="caution">
    <text evidence="2">The sequence shown here is derived from an EMBL/GenBank/DDBJ whole genome shotgun (WGS) entry which is preliminary data.</text>
</comment>
<dbReference type="EMBL" id="JBITGY010000028">
    <property type="protein sequence ID" value="MFI6505927.1"/>
    <property type="molecule type" value="Genomic_DNA"/>
</dbReference>
<evidence type="ECO:0000256" key="1">
    <source>
        <dbReference type="SAM" id="SignalP"/>
    </source>
</evidence>
<proteinExistence type="predicted"/>
<sequence length="175" mass="17384">MRMRSAFAIVLAAACGPLTTAVVPHAAADALEVTCPTGSQVGTYSPGLTLTPQPVSFTAHGTLATCVSPSHPQLRGASFTSTGTGTASCVTGSVSNTTVYRWNTGQSSTVKGSLAVNAKPNGTTVLVLIGTVTSGLFQGATVTQTKVLANTELAACATAEGLTTVSGPVTLTVAL</sequence>
<evidence type="ECO:0000313" key="3">
    <source>
        <dbReference type="Proteomes" id="UP001612741"/>
    </source>
</evidence>